<name>A0A9P7SYX1_9HYPO</name>
<feature type="region of interest" description="Disordered" evidence="1">
    <location>
        <begin position="215"/>
        <end position="261"/>
    </location>
</feature>
<evidence type="ECO:0000256" key="2">
    <source>
        <dbReference type="SAM" id="Phobius"/>
    </source>
</evidence>
<keyword evidence="3" id="KW-0732">Signal</keyword>
<dbReference type="AlphaFoldDB" id="A0A9P7SYX1"/>
<feature type="compositionally biased region" description="Basic and acidic residues" evidence="1">
    <location>
        <begin position="222"/>
        <end position="244"/>
    </location>
</feature>
<proteinExistence type="predicted"/>
<comment type="caution">
    <text evidence="4">The sequence shown here is derived from an EMBL/GenBank/DDBJ whole genome shotgun (WGS) entry which is preliminary data.</text>
</comment>
<feature type="signal peptide" evidence="3">
    <location>
        <begin position="1"/>
        <end position="26"/>
    </location>
</feature>
<keyword evidence="2" id="KW-0812">Transmembrane</keyword>
<dbReference type="EMBL" id="SRPW01001626">
    <property type="protein sequence ID" value="KAG5999777.1"/>
    <property type="molecule type" value="Genomic_DNA"/>
</dbReference>
<evidence type="ECO:0000256" key="1">
    <source>
        <dbReference type="SAM" id="MobiDB-lite"/>
    </source>
</evidence>
<dbReference type="Proteomes" id="UP000748025">
    <property type="component" value="Unassembled WGS sequence"/>
</dbReference>
<feature type="chain" id="PRO_5040344755" evidence="3">
    <location>
        <begin position="27"/>
        <end position="515"/>
    </location>
</feature>
<keyword evidence="2" id="KW-1133">Transmembrane helix</keyword>
<feature type="transmembrane region" description="Helical" evidence="2">
    <location>
        <begin position="77"/>
        <end position="98"/>
    </location>
</feature>
<keyword evidence="5" id="KW-1185">Reference proteome</keyword>
<feature type="region of interest" description="Disordered" evidence="1">
    <location>
        <begin position="32"/>
        <end position="62"/>
    </location>
</feature>
<gene>
    <name evidence="4" type="ORF">E4U43_001864</name>
</gene>
<keyword evidence="2" id="KW-0472">Membrane</keyword>
<feature type="region of interest" description="Disordered" evidence="1">
    <location>
        <begin position="354"/>
        <end position="380"/>
    </location>
</feature>
<reference evidence="4" key="1">
    <citation type="journal article" date="2020" name="bioRxiv">
        <title>Whole genome comparisons of ergot fungi reveals the divergence and evolution of species within the genus Claviceps are the result of varying mechanisms driving genome evolution and host range expansion.</title>
        <authorList>
            <person name="Wyka S.A."/>
            <person name="Mondo S.J."/>
            <person name="Liu M."/>
            <person name="Dettman J."/>
            <person name="Nalam V."/>
            <person name="Broders K.D."/>
        </authorList>
    </citation>
    <scope>NUCLEOTIDE SEQUENCE</scope>
    <source>
        <strain evidence="4">CCC 602</strain>
    </source>
</reference>
<evidence type="ECO:0000313" key="4">
    <source>
        <dbReference type="EMBL" id="KAG5999777.1"/>
    </source>
</evidence>
<protein>
    <submittedName>
        <fullName evidence="4">Uncharacterized protein</fullName>
    </submittedName>
</protein>
<accession>A0A9P7SYX1</accession>
<feature type="compositionally biased region" description="Polar residues" evidence="1">
    <location>
        <begin position="354"/>
        <end position="365"/>
    </location>
</feature>
<organism evidence="4 5">
    <name type="scientific">Claviceps pusilla</name>
    <dbReference type="NCBI Taxonomy" id="123648"/>
    <lineage>
        <taxon>Eukaryota</taxon>
        <taxon>Fungi</taxon>
        <taxon>Dikarya</taxon>
        <taxon>Ascomycota</taxon>
        <taxon>Pezizomycotina</taxon>
        <taxon>Sordariomycetes</taxon>
        <taxon>Hypocreomycetidae</taxon>
        <taxon>Hypocreales</taxon>
        <taxon>Clavicipitaceae</taxon>
        <taxon>Claviceps</taxon>
    </lineage>
</organism>
<dbReference type="OrthoDB" id="4524805at2759"/>
<feature type="region of interest" description="Disordered" evidence="1">
    <location>
        <begin position="117"/>
        <end position="157"/>
    </location>
</feature>
<evidence type="ECO:0000256" key="3">
    <source>
        <dbReference type="SAM" id="SignalP"/>
    </source>
</evidence>
<sequence>MPLRQLQLRTTLIVLTFLRSITLVHSGPAGAETALDQSEKRDNNPLHIDWSPAPSPGDGPAFSAGALRDTKYLPVQIAGLIAAYGVSLVLVAITLLSLAKKRREHLQLGVNEIDYQTPKPLYGDESPVDGVSPFSISDPPREVLTDSSHPPPPPPVQIRLNEQPLTLDANAPDIRPLPTSACHLPAHNDMAESQLDEMYRHVLEHEDAMQRGVAFEGPVHSGPRDDGISRSDKPVTSPRKDRVKPASLKLKGAAHGDKAQSKTSAFFAALRSPRKKQIKGVHISSPIMTPQSATFPGHESQEMSAIPPRRYAPLPPPPIPTDQTPFAAQGGKARAAAPNLMPENIQHIDQRMNSQPHASKMSLANSEADPVSAASEHSHTPLVGGPSWHKSDGNLSFTLPLSPKPGATFSRANTPSAVRTDGDLPLRAYEPAMGSPVAISHTTKQIVFERRGPLSPTTGRTPMTAGAVPYSPYQPFTPVVPITPSLVTKEDRKRMKKLMPKTPTVEMVKDPDEIW</sequence>
<evidence type="ECO:0000313" key="5">
    <source>
        <dbReference type="Proteomes" id="UP000748025"/>
    </source>
</evidence>